<dbReference type="AlphaFoldDB" id="A0A9D1SIZ0"/>
<dbReference type="Proteomes" id="UP000824110">
    <property type="component" value="Unassembled WGS sequence"/>
</dbReference>
<proteinExistence type="predicted"/>
<evidence type="ECO:0000256" key="1">
    <source>
        <dbReference type="SAM" id="SignalP"/>
    </source>
</evidence>
<evidence type="ECO:0000313" key="3">
    <source>
        <dbReference type="Proteomes" id="UP000824110"/>
    </source>
</evidence>
<reference evidence="2" key="2">
    <citation type="journal article" date="2021" name="PeerJ">
        <title>Extensive microbial diversity within the chicken gut microbiome revealed by metagenomics and culture.</title>
        <authorList>
            <person name="Gilroy R."/>
            <person name="Ravi A."/>
            <person name="Getino M."/>
            <person name="Pursley I."/>
            <person name="Horton D.L."/>
            <person name="Alikhan N.F."/>
            <person name="Baker D."/>
            <person name="Gharbi K."/>
            <person name="Hall N."/>
            <person name="Watson M."/>
            <person name="Adriaenssens E.M."/>
            <person name="Foster-Nyarko E."/>
            <person name="Jarju S."/>
            <person name="Secka A."/>
            <person name="Antonio M."/>
            <person name="Oren A."/>
            <person name="Chaudhuri R.R."/>
            <person name="La Ragione R."/>
            <person name="Hildebrand F."/>
            <person name="Pallen M.J."/>
        </authorList>
    </citation>
    <scope>NUCLEOTIDE SEQUENCE</scope>
    <source>
        <strain evidence="2">CHK195-12923</strain>
    </source>
</reference>
<sequence length="379" mass="42499">MKKIILRVAALLALPAALTGAVACGGTPIGENKSYYLQDDGIYPAVSAPYEEESRAAIERWKSAKSNKEEVAKEVAAELYAYACYNEEYLDRYVYFSSQTGYTDLGKDGYGNVTTQNYKLIINADEQKNQPGYKYHYTIKKVNEADGKMESYKNLFEQGRLRFVTDTTLLYRFECEEEDTIKYVTDAETGEQTDVLTCGWVTGKDWGSIDPPIEKREGQKLTLSGIEEDITALADNGEAVIHGNVNILADNILRSATITEGAMDGHTVYEITMELDIEVANTDKASQTMLKNANEASECKWIDDAEGNGPTITFQIWDNGLMKYYRMDEQWQGTMVYAVIFRFEGKATSSQEVWYSYSDGDTDMTEKLAMLDAAKQQVG</sequence>
<organism evidence="2 3">
    <name type="scientific">Candidatus Coproplasma excrementigallinarum</name>
    <dbReference type="NCBI Taxonomy" id="2840747"/>
    <lineage>
        <taxon>Bacteria</taxon>
        <taxon>Bacillati</taxon>
        <taxon>Bacillota</taxon>
        <taxon>Clostridia</taxon>
        <taxon>Eubacteriales</taxon>
        <taxon>Candidatus Coproplasma</taxon>
    </lineage>
</organism>
<feature type="signal peptide" evidence="1">
    <location>
        <begin position="1"/>
        <end position="23"/>
    </location>
</feature>
<comment type="caution">
    <text evidence="2">The sequence shown here is derived from an EMBL/GenBank/DDBJ whole genome shotgun (WGS) entry which is preliminary data.</text>
</comment>
<reference evidence="2" key="1">
    <citation type="submission" date="2020-10" db="EMBL/GenBank/DDBJ databases">
        <authorList>
            <person name="Gilroy R."/>
        </authorList>
    </citation>
    <scope>NUCLEOTIDE SEQUENCE</scope>
    <source>
        <strain evidence="2">CHK195-12923</strain>
    </source>
</reference>
<evidence type="ECO:0000313" key="2">
    <source>
        <dbReference type="EMBL" id="HIU61388.1"/>
    </source>
</evidence>
<name>A0A9D1SIZ0_9FIRM</name>
<protein>
    <submittedName>
        <fullName evidence="2">Uncharacterized protein</fullName>
    </submittedName>
</protein>
<accession>A0A9D1SIZ0</accession>
<gene>
    <name evidence="2" type="ORF">IAB69_01900</name>
</gene>
<keyword evidence="1" id="KW-0732">Signal</keyword>
<dbReference type="PROSITE" id="PS51257">
    <property type="entry name" value="PROKAR_LIPOPROTEIN"/>
    <property type="match status" value="1"/>
</dbReference>
<dbReference type="EMBL" id="DVNE01000019">
    <property type="protein sequence ID" value="HIU61388.1"/>
    <property type="molecule type" value="Genomic_DNA"/>
</dbReference>
<feature type="chain" id="PRO_5038701841" evidence="1">
    <location>
        <begin position="24"/>
        <end position="379"/>
    </location>
</feature>